<dbReference type="Proteomes" id="UP000481087">
    <property type="component" value="Unassembled WGS sequence"/>
</dbReference>
<dbReference type="RefSeq" id="WP_161405332.1">
    <property type="nucleotide sequence ID" value="NZ_WTUZ01000007.1"/>
</dbReference>
<dbReference type="Gene3D" id="3.30.360.10">
    <property type="entry name" value="Dihydrodipicolinate Reductase, domain 2"/>
    <property type="match status" value="1"/>
</dbReference>
<dbReference type="PANTHER" id="PTHR43377">
    <property type="entry name" value="BILIVERDIN REDUCTASE A"/>
    <property type="match status" value="1"/>
</dbReference>
<proteinExistence type="inferred from homology"/>
<comment type="similarity">
    <text evidence="1">Belongs to the Gfo/Idh/MocA family.</text>
</comment>
<keyword evidence="5" id="KW-1185">Reference proteome</keyword>
<gene>
    <name evidence="4" type="ORF">GQF01_02565</name>
</gene>
<dbReference type="InterPro" id="IPR000683">
    <property type="entry name" value="Gfo/Idh/MocA-like_OxRdtase_N"/>
</dbReference>
<dbReference type="GO" id="GO:0000166">
    <property type="term" value="F:nucleotide binding"/>
    <property type="evidence" value="ECO:0007669"/>
    <property type="project" value="InterPro"/>
</dbReference>
<dbReference type="PANTHER" id="PTHR43377:SF1">
    <property type="entry name" value="BILIVERDIN REDUCTASE A"/>
    <property type="match status" value="1"/>
</dbReference>
<dbReference type="Pfam" id="PF02894">
    <property type="entry name" value="GFO_IDH_MocA_C"/>
    <property type="match status" value="1"/>
</dbReference>
<sequence length="350" mass="39094">MSAVSKTYRLTQVGCGNMAKRWVKYAMSRADIEIVALVDINRSAAEAMAREFGIDCLCSEDLEYAIRQTDSNLVFDVTIPEVHKQIVMKAVELGCDVIGEKPMAVSMADAIEMEGFVRRHGKTYSVMQNRRFSKQIREARGMIDQDRIGKPGQTTADFFLGPHFGGFRDVMNNPLLLDMAIHTFDQARYLLQADPISVYCHEFNPPYSWYKGNASAICIFEMSDGSVFSYNGSWCAHGAPTSWQASWRVVGSKGTLIWDGDNDPYCNVLRGEETADSRMQEFETVGSSEIWTGKEGHDACFDEMMASLHEGRKAETDCSDNLVSMAMVFAAIESAKRGEKIPISIDTVIR</sequence>
<dbReference type="EMBL" id="WTUZ01000007">
    <property type="protein sequence ID" value="MZQ81018.1"/>
    <property type="molecule type" value="Genomic_DNA"/>
</dbReference>
<organism evidence="4 5">
    <name type="scientific">Paenibacillus silvestris</name>
    <dbReference type="NCBI Taxonomy" id="2606219"/>
    <lineage>
        <taxon>Bacteria</taxon>
        <taxon>Bacillati</taxon>
        <taxon>Bacillota</taxon>
        <taxon>Bacilli</taxon>
        <taxon>Bacillales</taxon>
        <taxon>Paenibacillaceae</taxon>
        <taxon>Paenibacillus</taxon>
    </lineage>
</organism>
<evidence type="ECO:0000313" key="5">
    <source>
        <dbReference type="Proteomes" id="UP000481087"/>
    </source>
</evidence>
<dbReference type="SUPFAM" id="SSF51735">
    <property type="entry name" value="NAD(P)-binding Rossmann-fold domains"/>
    <property type="match status" value="1"/>
</dbReference>
<protein>
    <submittedName>
        <fullName evidence="4">Gfo/Idh/MocA family oxidoreductase</fullName>
    </submittedName>
</protein>
<dbReference type="InterPro" id="IPR051450">
    <property type="entry name" value="Gfo/Idh/MocA_Oxidoreductases"/>
</dbReference>
<evidence type="ECO:0000313" key="4">
    <source>
        <dbReference type="EMBL" id="MZQ81018.1"/>
    </source>
</evidence>
<dbReference type="InterPro" id="IPR036291">
    <property type="entry name" value="NAD(P)-bd_dom_sf"/>
</dbReference>
<dbReference type="InterPro" id="IPR004104">
    <property type="entry name" value="Gfo/Idh/MocA-like_OxRdtase_C"/>
</dbReference>
<evidence type="ECO:0000259" key="3">
    <source>
        <dbReference type="Pfam" id="PF02894"/>
    </source>
</evidence>
<dbReference type="SUPFAM" id="SSF55347">
    <property type="entry name" value="Glyceraldehyde-3-phosphate dehydrogenase-like, C-terminal domain"/>
    <property type="match status" value="1"/>
</dbReference>
<dbReference type="AlphaFoldDB" id="A0A6L8USG3"/>
<evidence type="ECO:0000259" key="2">
    <source>
        <dbReference type="Pfam" id="PF01408"/>
    </source>
</evidence>
<reference evidence="4 5" key="1">
    <citation type="submission" date="2019-12" db="EMBL/GenBank/DDBJ databases">
        <title>Paenibacillus sp. nov. sp. isolated from soil.</title>
        <authorList>
            <person name="Kim J."/>
            <person name="Jeong S.E."/>
            <person name="Jung H.S."/>
            <person name="Jeon C.O."/>
        </authorList>
    </citation>
    <scope>NUCLEOTIDE SEQUENCE [LARGE SCALE GENOMIC DNA]</scope>
    <source>
        <strain evidence="4 5">5J-6</strain>
    </source>
</reference>
<feature type="domain" description="Gfo/Idh/MocA-like oxidoreductase C-terminal" evidence="3">
    <location>
        <begin position="141"/>
        <end position="342"/>
    </location>
</feature>
<evidence type="ECO:0000256" key="1">
    <source>
        <dbReference type="ARBA" id="ARBA00010928"/>
    </source>
</evidence>
<accession>A0A6L8USG3</accession>
<comment type="caution">
    <text evidence="4">The sequence shown here is derived from an EMBL/GenBank/DDBJ whole genome shotgun (WGS) entry which is preliminary data.</text>
</comment>
<feature type="domain" description="Gfo/Idh/MocA-like oxidoreductase N-terminal" evidence="2">
    <location>
        <begin position="13"/>
        <end position="126"/>
    </location>
</feature>
<dbReference type="Gene3D" id="3.40.50.720">
    <property type="entry name" value="NAD(P)-binding Rossmann-like Domain"/>
    <property type="match status" value="1"/>
</dbReference>
<name>A0A6L8USG3_9BACL</name>
<dbReference type="Pfam" id="PF01408">
    <property type="entry name" value="GFO_IDH_MocA"/>
    <property type="match status" value="1"/>
</dbReference>